<dbReference type="PANTHER" id="PTHR48081">
    <property type="entry name" value="AB HYDROLASE SUPERFAMILY PROTEIN C4A8.06C"/>
    <property type="match status" value="1"/>
</dbReference>
<dbReference type="EMBL" id="JAGGLU010000012">
    <property type="protein sequence ID" value="MBP2058648.1"/>
    <property type="molecule type" value="Genomic_DNA"/>
</dbReference>
<evidence type="ECO:0000259" key="2">
    <source>
        <dbReference type="Pfam" id="PF20434"/>
    </source>
</evidence>
<accession>A0ABS4MGC4</accession>
<evidence type="ECO:0000256" key="1">
    <source>
        <dbReference type="ARBA" id="ARBA00022801"/>
    </source>
</evidence>
<dbReference type="RefSeq" id="WP_342590249.1">
    <property type="nucleotide sequence ID" value="NZ_JAGGLU010000012.1"/>
</dbReference>
<comment type="caution">
    <text evidence="3">The sequence shown here is derived from an EMBL/GenBank/DDBJ whole genome shotgun (WGS) entry which is preliminary data.</text>
</comment>
<dbReference type="Pfam" id="PF20434">
    <property type="entry name" value="BD-FAE"/>
    <property type="match status" value="1"/>
</dbReference>
<keyword evidence="1" id="KW-0378">Hydrolase</keyword>
<dbReference type="Gene3D" id="3.40.50.1820">
    <property type="entry name" value="alpha/beta hydrolase"/>
    <property type="match status" value="1"/>
</dbReference>
<dbReference type="PANTHER" id="PTHR48081:SF13">
    <property type="entry name" value="ALPHA_BETA HYDROLASE"/>
    <property type="match status" value="1"/>
</dbReference>
<gene>
    <name evidence="3" type="ORF">J2Z60_001836</name>
</gene>
<keyword evidence="4" id="KW-1185">Reference proteome</keyword>
<name>A0ABS4MGC4_9LACO</name>
<dbReference type="InterPro" id="IPR050300">
    <property type="entry name" value="GDXG_lipolytic_enzyme"/>
</dbReference>
<organism evidence="3 4">
    <name type="scientific">Lactobacillus colini</name>
    <dbReference type="NCBI Taxonomy" id="1819254"/>
    <lineage>
        <taxon>Bacteria</taxon>
        <taxon>Bacillati</taxon>
        <taxon>Bacillota</taxon>
        <taxon>Bacilli</taxon>
        <taxon>Lactobacillales</taxon>
        <taxon>Lactobacillaceae</taxon>
        <taxon>Lactobacillus</taxon>
    </lineage>
</organism>
<dbReference type="Proteomes" id="UP001519292">
    <property type="component" value="Unassembled WGS sequence"/>
</dbReference>
<dbReference type="InterPro" id="IPR029058">
    <property type="entry name" value="AB_hydrolase_fold"/>
</dbReference>
<evidence type="ECO:0000313" key="3">
    <source>
        <dbReference type="EMBL" id="MBP2058648.1"/>
    </source>
</evidence>
<feature type="domain" description="BD-FAE-like" evidence="2">
    <location>
        <begin position="72"/>
        <end position="282"/>
    </location>
</feature>
<dbReference type="InterPro" id="IPR049492">
    <property type="entry name" value="BD-FAE-like_dom"/>
</dbReference>
<dbReference type="SUPFAM" id="SSF53474">
    <property type="entry name" value="alpha/beta-Hydrolases"/>
    <property type="match status" value="1"/>
</dbReference>
<proteinExistence type="predicted"/>
<evidence type="ECO:0000313" key="4">
    <source>
        <dbReference type="Proteomes" id="UP001519292"/>
    </source>
</evidence>
<sequence>MKTQHFMKEKDLAKMPNDYVEPLSQSYEEFPASQAAPEGMKILNIDLKNVYPKLNLNVPYALKDGKKLHLQIIVPAVNNEDDKFPLIMYVQGSAFHKQNLGEHMAHLTEIAKHGYVIAIVEYRYAPNYAFPVQVRDLNSATRFMLNHAYEYHVDVNNYAAWGDSSGAHTASLASVTEDKQFFSDEDINFDSLAFKAVIDFYGPTDISLMNKVPSTQDHVTAHSFEGEFFGSKNIYQNHDLVQKANPITYINAENKIPPFLIMHGNKDRTVPFEQSCILYEALRKYGKESDFYQIKNSDHGGDGFFSPEALKIVLSFLSKYLITQSCW</sequence>
<reference evidence="3 4" key="1">
    <citation type="submission" date="2021-03" db="EMBL/GenBank/DDBJ databases">
        <title>Genomic Encyclopedia of Type Strains, Phase IV (KMG-IV): sequencing the most valuable type-strain genomes for metagenomic binning, comparative biology and taxonomic classification.</title>
        <authorList>
            <person name="Goeker M."/>
        </authorList>
    </citation>
    <scope>NUCLEOTIDE SEQUENCE [LARGE SCALE GENOMIC DNA]</scope>
    <source>
        <strain evidence="3 4">DSM 101872</strain>
    </source>
</reference>
<protein>
    <submittedName>
        <fullName evidence="3">Acetyl esterase/lipase</fullName>
    </submittedName>
</protein>